<feature type="domain" description="MI" evidence="5">
    <location>
        <begin position="352"/>
        <end position="467"/>
    </location>
</feature>
<dbReference type="EMBL" id="MDYQ01000022">
    <property type="protein sequence ID" value="PRP87190.1"/>
    <property type="molecule type" value="Genomic_DNA"/>
</dbReference>
<keyword evidence="3" id="KW-0539">Nucleus</keyword>
<keyword evidence="7" id="KW-1185">Reference proteome</keyword>
<dbReference type="InterPro" id="IPR016024">
    <property type="entry name" value="ARM-type_fold"/>
</dbReference>
<gene>
    <name evidence="6" type="ORF">PROFUN_01452</name>
</gene>
<proteinExistence type="inferred from homology"/>
<dbReference type="Gene3D" id="1.25.40.180">
    <property type="match status" value="1"/>
</dbReference>
<name>A0A2P6NTD9_9EUKA</name>
<dbReference type="SMART" id="SM00544">
    <property type="entry name" value="MA3"/>
    <property type="match status" value="1"/>
</dbReference>
<comment type="subcellular location">
    <subcellularLocation>
        <location evidence="1">Nucleus</location>
        <location evidence="1">Nucleolus</location>
    </subcellularLocation>
</comment>
<evidence type="ECO:0000256" key="2">
    <source>
        <dbReference type="ARBA" id="ARBA00006856"/>
    </source>
</evidence>
<dbReference type="OrthoDB" id="10260961at2759"/>
<dbReference type="InParanoid" id="A0A2P6NTD9"/>
<evidence type="ECO:0000313" key="6">
    <source>
        <dbReference type="EMBL" id="PRP87190.1"/>
    </source>
</evidence>
<comment type="caution">
    <text evidence="6">The sequence shown here is derived from an EMBL/GenBank/DDBJ whole genome shotgun (WGS) entry which is preliminary data.</text>
</comment>
<feature type="region of interest" description="Disordered" evidence="4">
    <location>
        <begin position="1"/>
        <end position="64"/>
    </location>
</feature>
<dbReference type="SMART" id="SM00543">
    <property type="entry name" value="MIF4G"/>
    <property type="match status" value="1"/>
</dbReference>
<dbReference type="AlphaFoldDB" id="A0A2P6NTD9"/>
<comment type="similarity">
    <text evidence="2">Belongs to the CWC22 family.</text>
</comment>
<dbReference type="FunCoup" id="A0A2P6NTD9">
    <property type="interactions" value="417"/>
</dbReference>
<reference evidence="6 7" key="1">
    <citation type="journal article" date="2018" name="Genome Biol. Evol.">
        <title>Multiple Roots of Fruiting Body Formation in Amoebozoa.</title>
        <authorList>
            <person name="Hillmann F."/>
            <person name="Forbes G."/>
            <person name="Novohradska S."/>
            <person name="Ferling I."/>
            <person name="Riege K."/>
            <person name="Groth M."/>
            <person name="Westermann M."/>
            <person name="Marz M."/>
            <person name="Spaller T."/>
            <person name="Winckler T."/>
            <person name="Schaap P."/>
            <person name="Glockner G."/>
        </authorList>
    </citation>
    <scope>NUCLEOTIDE SEQUENCE [LARGE SCALE GENOMIC DNA]</scope>
    <source>
        <strain evidence="6 7">Jena</strain>
    </source>
</reference>
<protein>
    <submittedName>
        <fullName evidence="6">Nucleolar MIF4G domain-containing protein 1</fullName>
    </submittedName>
</protein>
<dbReference type="GO" id="GO:0003723">
    <property type="term" value="F:RNA binding"/>
    <property type="evidence" value="ECO:0007669"/>
    <property type="project" value="InterPro"/>
</dbReference>
<dbReference type="PROSITE" id="PS51366">
    <property type="entry name" value="MI"/>
    <property type="match status" value="1"/>
</dbReference>
<dbReference type="STRING" id="1890364.A0A2P6NTD9"/>
<feature type="compositionally biased region" description="Basic and acidic residues" evidence="4">
    <location>
        <begin position="14"/>
        <end position="40"/>
    </location>
</feature>
<dbReference type="GO" id="GO:0005730">
    <property type="term" value="C:nucleolus"/>
    <property type="evidence" value="ECO:0007669"/>
    <property type="project" value="UniProtKB-SubCell"/>
</dbReference>
<feature type="compositionally biased region" description="Polar residues" evidence="4">
    <location>
        <begin position="53"/>
        <end position="63"/>
    </location>
</feature>
<dbReference type="PANTHER" id="PTHR18034:SF4">
    <property type="entry name" value="NUCLEOLAR MIF4G DOMAIN-CONTAINING PROTEIN 1"/>
    <property type="match status" value="1"/>
</dbReference>
<dbReference type="InterPro" id="IPR003890">
    <property type="entry name" value="MIF4G-like_typ-3"/>
</dbReference>
<evidence type="ECO:0000259" key="5">
    <source>
        <dbReference type="PROSITE" id="PS51366"/>
    </source>
</evidence>
<sequence>MGGDDKGKKRKVEKKSGKERVKEENVKRVEKKRKTEDVAPEKTSGTEVYRPRTVQSSTPQQAMERQVRGNINKLAIANMEGILEDLESLMMTHGQRTVWEVMVDCILDNCIKSGHSMLHSVPIIAQSALLSVLHRTIGAEIGSYAVEKLIHGYEEHYKKEDSNVCTNLMILMIHMYNMHTLHCTLVYDVIKKMIGRFTEIDLEILLVVIKACGVQLRRDDAGSLKEIVLLVQSGSRDHEISGNVRVKFLIESIADLKNNRTREVVEEHSALQRCIKVAHSMIKKRDSPPENPLRLTVDDIFNIEEKGRWWLVGSTWGGREKGGKTETSTESSAQTEQNKLLQLARAQRMNTDIRRSIFCLIMSSEDYFDAFNGLLKFGGKGQDVEVMYVLIHCCLQEKKYNPYYYHIATKLASFHRSYRVSVKHTLWDKFKVLSTMTPRSISNLSNMTADLIVDNTVSLKALEKIEMDEPDTTTVLFLRILLRSIIVKATQDTERNILSDIVVKLISVEGVQPVIEGLCHFIVREELAQTEGEPKKDDVIYAKGIKLLRRMLEKWLASNMFK</sequence>
<dbReference type="SUPFAM" id="SSF48371">
    <property type="entry name" value="ARM repeat"/>
    <property type="match status" value="1"/>
</dbReference>
<dbReference type="PANTHER" id="PTHR18034">
    <property type="entry name" value="CELL CYCLE CONTROL PROTEIN CWF22-RELATED"/>
    <property type="match status" value="1"/>
</dbReference>
<dbReference type="Pfam" id="PF02854">
    <property type="entry name" value="MIF4G"/>
    <property type="match status" value="1"/>
</dbReference>
<evidence type="ECO:0000256" key="3">
    <source>
        <dbReference type="ARBA" id="ARBA00023242"/>
    </source>
</evidence>
<evidence type="ECO:0000256" key="1">
    <source>
        <dbReference type="ARBA" id="ARBA00004604"/>
    </source>
</evidence>
<evidence type="ECO:0000313" key="7">
    <source>
        <dbReference type="Proteomes" id="UP000241769"/>
    </source>
</evidence>
<dbReference type="Proteomes" id="UP000241769">
    <property type="component" value="Unassembled WGS sequence"/>
</dbReference>
<dbReference type="InterPro" id="IPR050781">
    <property type="entry name" value="CWC22_splicing_factor"/>
</dbReference>
<organism evidence="6 7">
    <name type="scientific">Planoprotostelium fungivorum</name>
    <dbReference type="NCBI Taxonomy" id="1890364"/>
    <lineage>
        <taxon>Eukaryota</taxon>
        <taxon>Amoebozoa</taxon>
        <taxon>Evosea</taxon>
        <taxon>Variosea</taxon>
        <taxon>Cavosteliida</taxon>
        <taxon>Cavosteliaceae</taxon>
        <taxon>Planoprotostelium</taxon>
    </lineage>
</organism>
<dbReference type="Pfam" id="PF02847">
    <property type="entry name" value="MA3"/>
    <property type="match status" value="1"/>
</dbReference>
<dbReference type="GO" id="GO:0042274">
    <property type="term" value="P:ribosomal small subunit biogenesis"/>
    <property type="evidence" value="ECO:0007669"/>
    <property type="project" value="TreeGrafter"/>
</dbReference>
<dbReference type="InterPro" id="IPR003891">
    <property type="entry name" value="Initiation_fac_eIF4g_MI"/>
</dbReference>
<evidence type="ECO:0000256" key="4">
    <source>
        <dbReference type="SAM" id="MobiDB-lite"/>
    </source>
</evidence>
<accession>A0A2P6NTD9</accession>